<evidence type="ECO:0000313" key="1">
    <source>
        <dbReference type="EMBL" id="RJR27726.1"/>
    </source>
</evidence>
<name>A0A3A4ZMG7_UNCKA</name>
<organism evidence="1 2">
    <name type="scientific">candidate division WWE3 bacterium</name>
    <dbReference type="NCBI Taxonomy" id="2053526"/>
    <lineage>
        <taxon>Bacteria</taxon>
        <taxon>Katanobacteria</taxon>
    </lineage>
</organism>
<dbReference type="AlphaFoldDB" id="A0A3A4ZMG7"/>
<sequence length="210" mass="24778">MSYRIIKPTRTVDFEVEEKIEEKYTSMYRRVLSLLPASKFSFENKKDWLTNLFKVKFQGLIVDWRKDVSKHTGYTMVFMTVNGIIVAEVGFSYESPFRLFNQEAPWDYFEGGSGAITQPEFSKAFSDIEAQYRLKFAEPGRMESAIALRDTLSVNDIFELLEWYGYDGMFPTVEKMRELVSSKNIRIPLQTFKEFFRIVRILENRSKRND</sequence>
<reference evidence="1 2" key="1">
    <citation type="journal article" date="2017" name="ISME J.">
        <title>Energy and carbon metabolisms in a deep terrestrial subsurface fluid microbial community.</title>
        <authorList>
            <person name="Momper L."/>
            <person name="Jungbluth S.P."/>
            <person name="Lee M.D."/>
            <person name="Amend J.P."/>
        </authorList>
    </citation>
    <scope>NUCLEOTIDE SEQUENCE [LARGE SCALE GENOMIC DNA]</scope>
    <source>
        <strain evidence="1">SURF_46</strain>
    </source>
</reference>
<dbReference type="EMBL" id="QZJF01000007">
    <property type="protein sequence ID" value="RJR27726.1"/>
    <property type="molecule type" value="Genomic_DNA"/>
</dbReference>
<evidence type="ECO:0000313" key="2">
    <source>
        <dbReference type="Proteomes" id="UP000265540"/>
    </source>
</evidence>
<accession>A0A3A4ZMG7</accession>
<gene>
    <name evidence="1" type="ORF">C4561_01340</name>
</gene>
<protein>
    <submittedName>
        <fullName evidence="1">Uncharacterized protein</fullName>
    </submittedName>
</protein>
<proteinExistence type="predicted"/>
<comment type="caution">
    <text evidence="1">The sequence shown here is derived from an EMBL/GenBank/DDBJ whole genome shotgun (WGS) entry which is preliminary data.</text>
</comment>
<dbReference type="Proteomes" id="UP000265540">
    <property type="component" value="Unassembled WGS sequence"/>
</dbReference>